<evidence type="ECO:0000313" key="3">
    <source>
        <dbReference type="EMBL" id="CAE7029248.1"/>
    </source>
</evidence>
<feature type="transmembrane region" description="Helical" evidence="1">
    <location>
        <begin position="6"/>
        <end position="26"/>
    </location>
</feature>
<protein>
    <recommendedName>
        <fullName evidence="2">Nitroreductase domain-containing protein</fullName>
    </recommendedName>
</protein>
<name>A0A812IDL7_9DINO</name>
<dbReference type="PANTHER" id="PTHR43821">
    <property type="entry name" value="NAD(P)H NITROREDUCTASE YDJA-RELATED"/>
    <property type="match status" value="1"/>
</dbReference>
<sequence length="248" mass="28376">MAPLENRMGFLAGALVGFAASTYYWLRTRRRQHSEGLGSFEVLPCLRARRSVMAHDFVAGRVDAAVVTCLLEAAMWAPYHGPRAPWRFVVLGRGAMVEMQKLTLEFYDRNWQSTGWGAGTRGSEAEYQKWRSQTEEAITGRWGPVSFMIAIVMQRQAHPEKRMPEWEEAAATACAVQNMHIQASSFPGLACYWSSWHASARDSLEMRNFLGMQAEDRCLGFFMVASCRRDLPDRRRRKLEDCAIEWRL</sequence>
<evidence type="ECO:0000313" key="4">
    <source>
        <dbReference type="Proteomes" id="UP000604046"/>
    </source>
</evidence>
<gene>
    <name evidence="3" type="ORF">SNAT2548_LOCUS3504</name>
</gene>
<keyword evidence="4" id="KW-1185">Reference proteome</keyword>
<dbReference type="SUPFAM" id="SSF55469">
    <property type="entry name" value="FMN-dependent nitroreductase-like"/>
    <property type="match status" value="1"/>
</dbReference>
<dbReference type="Proteomes" id="UP000604046">
    <property type="component" value="Unassembled WGS sequence"/>
</dbReference>
<dbReference type="EMBL" id="CAJNDS010000213">
    <property type="protein sequence ID" value="CAE7029248.1"/>
    <property type="molecule type" value="Genomic_DNA"/>
</dbReference>
<dbReference type="OrthoDB" id="41362at2759"/>
<dbReference type="GO" id="GO:0016491">
    <property type="term" value="F:oxidoreductase activity"/>
    <property type="evidence" value="ECO:0007669"/>
    <property type="project" value="InterPro"/>
</dbReference>
<keyword evidence="1" id="KW-1133">Transmembrane helix</keyword>
<reference evidence="3" key="1">
    <citation type="submission" date="2021-02" db="EMBL/GenBank/DDBJ databases">
        <authorList>
            <person name="Dougan E. K."/>
            <person name="Rhodes N."/>
            <person name="Thang M."/>
            <person name="Chan C."/>
        </authorList>
    </citation>
    <scope>NUCLEOTIDE SEQUENCE</scope>
</reference>
<feature type="domain" description="Nitroreductase" evidence="2">
    <location>
        <begin position="46"/>
        <end position="224"/>
    </location>
</feature>
<dbReference type="InterPro" id="IPR052530">
    <property type="entry name" value="NAD(P)H_nitroreductase"/>
</dbReference>
<dbReference type="Pfam" id="PF00881">
    <property type="entry name" value="Nitroreductase"/>
    <property type="match status" value="1"/>
</dbReference>
<evidence type="ECO:0000259" key="2">
    <source>
        <dbReference type="Pfam" id="PF00881"/>
    </source>
</evidence>
<comment type="caution">
    <text evidence="3">The sequence shown here is derived from an EMBL/GenBank/DDBJ whole genome shotgun (WGS) entry which is preliminary data.</text>
</comment>
<dbReference type="InterPro" id="IPR029479">
    <property type="entry name" value="Nitroreductase"/>
</dbReference>
<organism evidence="3 4">
    <name type="scientific">Symbiodinium natans</name>
    <dbReference type="NCBI Taxonomy" id="878477"/>
    <lineage>
        <taxon>Eukaryota</taxon>
        <taxon>Sar</taxon>
        <taxon>Alveolata</taxon>
        <taxon>Dinophyceae</taxon>
        <taxon>Suessiales</taxon>
        <taxon>Symbiodiniaceae</taxon>
        <taxon>Symbiodinium</taxon>
    </lineage>
</organism>
<dbReference type="AlphaFoldDB" id="A0A812IDL7"/>
<dbReference type="Gene3D" id="3.40.109.10">
    <property type="entry name" value="NADH Oxidase"/>
    <property type="match status" value="1"/>
</dbReference>
<evidence type="ECO:0000256" key="1">
    <source>
        <dbReference type="SAM" id="Phobius"/>
    </source>
</evidence>
<proteinExistence type="predicted"/>
<dbReference type="InterPro" id="IPR000415">
    <property type="entry name" value="Nitroreductase-like"/>
</dbReference>
<keyword evidence="1" id="KW-0812">Transmembrane</keyword>
<keyword evidence="1" id="KW-0472">Membrane</keyword>
<dbReference type="PANTHER" id="PTHR43821:SF1">
    <property type="entry name" value="NAD(P)H NITROREDUCTASE YDJA-RELATED"/>
    <property type="match status" value="1"/>
</dbReference>
<accession>A0A812IDL7</accession>